<organism evidence="1 2">
    <name type="scientific">Acinetobacter johnsonii</name>
    <dbReference type="NCBI Taxonomy" id="40214"/>
    <lineage>
        <taxon>Bacteria</taxon>
        <taxon>Pseudomonadati</taxon>
        <taxon>Pseudomonadota</taxon>
        <taxon>Gammaproteobacteria</taxon>
        <taxon>Moraxellales</taxon>
        <taxon>Moraxellaceae</taxon>
        <taxon>Acinetobacter</taxon>
    </lineage>
</organism>
<protein>
    <submittedName>
        <fullName evidence="1">BREX-1 system phosphatase PglZ type A</fullName>
    </submittedName>
</protein>
<sequence>MNLDQIKQGLEQAFFTENHRIVFWYDAEQSFTEEIKALDLDAVKVVNMAHKSVLETKFNLELEDTQSKYLLYFPSAEPDLLKDWMLDMKLYSRSFYADRFSIIFNELGLTKQSVRAHLAQREKFLASHSRIDALKKHVQPEHDEQALDLAMAAALVKSESNEWLHILFALANEAVQENTGLEDNPSSLDEIQKYGLVPAWVMTLQTEVGYQASVEELQGEENFKLGQFLIRLLVTGLCESAGQVPDWAKSLQLSNGIARSTARAILSRWKDSSKYSKSFDEISGWVANAIDIQSKIRDFQLNDLVDSAIFEVVEQKIIRDIAQQIPNAHQPELNHFQKLISKRLDGHWASQHQEDEKRRKYRTIYIALKAAIRLFELRLGYLNGFNFATCEILYKAYEQNLYAFDQAYRHYVEASQRAHVEILKYLDDEVENCYAYWYIDRLAKNWGECLEAEQGLKHWSIPKVSHQYHFFKDQVKPLLSDKTGRRVAVIISDALRYEAAQELCERINDKRYSEASLSSQLGVLPSYTTLGMASLLPHETLEYKDNVSDDVFVDSLSSKGTQARAKILAFKNATAFTADVVKAWKKDDGRKELSQYDFVYIYHNMIDARGDNASTESETFNAVEDAITDLTELTHKILSNFNISRVIVTADHGFLFQQSKLDSADRTAIVDKPVNVLKSKKRYVIAKSLPETNEAWKGSTQDTAQTILPTDFWIPKGANRFHFVGGSRFVHGGAMPQEIVVPVITVKSLRDKKADQKTTRKVKVISPTTSLKMVNNIQKFEFLQTEEVGGVLTPNTITVAIYDGDKQVSSEETITFDASGDNFNDRKKHVLLSLLGSNFDRHKDYFLIIKDKQLGTENYRYKVSIDLIADDFF</sequence>
<dbReference type="InterPro" id="IPR017850">
    <property type="entry name" value="Alkaline_phosphatase_core_sf"/>
</dbReference>
<dbReference type="EMBL" id="JAOCLH010000020">
    <property type="protein sequence ID" value="MDH2172966.1"/>
    <property type="molecule type" value="Genomic_DNA"/>
</dbReference>
<reference evidence="1" key="1">
    <citation type="submission" date="2022-09" db="EMBL/GenBank/DDBJ databases">
        <title>Intensive care unit water sources are persistently colonized with multi-drug resistant bacteria and are the site of extensive horizontal gene transfer of antibiotic resistance genes.</title>
        <authorList>
            <person name="Diorio-Toth L."/>
        </authorList>
    </citation>
    <scope>NUCLEOTIDE SEQUENCE</scope>
    <source>
        <strain evidence="1">GD03649</strain>
    </source>
</reference>
<dbReference type="Gene3D" id="3.40.720.10">
    <property type="entry name" value="Alkaline Phosphatase, subunit A"/>
    <property type="match status" value="1"/>
</dbReference>
<dbReference type="InterPro" id="IPR014060">
    <property type="entry name" value="PglZ"/>
</dbReference>
<gene>
    <name evidence="1" type="primary">pglZ</name>
    <name evidence="1" type="ORF">N5J46_11130</name>
</gene>
<dbReference type="Pfam" id="PF08665">
    <property type="entry name" value="PglZ"/>
    <property type="match status" value="1"/>
</dbReference>
<dbReference type="Proteomes" id="UP001162261">
    <property type="component" value="Unassembled WGS sequence"/>
</dbReference>
<comment type="caution">
    <text evidence="1">The sequence shown here is derived from an EMBL/GenBank/DDBJ whole genome shotgun (WGS) entry which is preliminary data.</text>
</comment>
<accession>A0AA42XJ70</accession>
<proteinExistence type="predicted"/>
<name>A0AA42XJ70_ACIJO</name>
<dbReference type="RefSeq" id="WP_279693652.1">
    <property type="nucleotide sequence ID" value="NZ_JAOCLE010000020.1"/>
</dbReference>
<dbReference type="NCBIfam" id="TIGR02687">
    <property type="entry name" value="BREX-1 system phosphatase PglZ type A"/>
    <property type="match status" value="1"/>
</dbReference>
<evidence type="ECO:0000313" key="1">
    <source>
        <dbReference type="EMBL" id="MDH2172966.1"/>
    </source>
</evidence>
<dbReference type="AlphaFoldDB" id="A0AA42XJ70"/>
<evidence type="ECO:0000313" key="2">
    <source>
        <dbReference type="Proteomes" id="UP001162261"/>
    </source>
</evidence>